<dbReference type="AlphaFoldDB" id="A0A809S5G5"/>
<keyword evidence="3 4" id="KW-0808">Transferase</keyword>
<sequence>MPARAHRLDLVPPYLFAEIARIKAEAVASGADVIDLGIGDPDLPTPQPVIDALGQAARNPETHRYDETPRGWRRFLDAAASWYQREFGVAVDPAAELVQLIGSKEGLAHLCWAYVDPSDYVIVPNPGYTVYKVNGLFAGGQVYETPLKEGNGFLPRLDEIPSDVAKRAKLFFVCYPHNPTGAVATPEFYRDLVEFCRTYDILLVNDMAYATVTYDGFRNPTVLQVSGAKEVSLEFHSLSKMFNMTGWRLGFAVGNPDAVQNLAALKSNLDSKQFPAVAEAGAVALEAVDNSSTLALYQRRRDLLCDGLRSIGWNVPKPKATFYIWTRVPRGDMSSAEFCAELLRRANVVAIPGSGYGSEGEGYLRMSLTLKGDREGERFAEVVRRIAASDLIPDLVR</sequence>
<dbReference type="PROSITE" id="PS00105">
    <property type="entry name" value="AA_TRANSFER_CLASS_1"/>
    <property type="match status" value="1"/>
</dbReference>
<evidence type="ECO:0000256" key="3">
    <source>
        <dbReference type="ARBA" id="ARBA00022679"/>
    </source>
</evidence>
<dbReference type="PANTHER" id="PTHR42832">
    <property type="entry name" value="AMINO ACID AMINOTRANSFERASE"/>
    <property type="match status" value="1"/>
</dbReference>
<comment type="similarity">
    <text evidence="4">Belongs to the class-I pyridoxal-phosphate-dependent aminotransferase family.</text>
</comment>
<dbReference type="InterPro" id="IPR004838">
    <property type="entry name" value="NHTrfase_class1_PyrdxlP-BS"/>
</dbReference>
<dbReference type="Gene3D" id="3.90.1150.10">
    <property type="entry name" value="Aspartate Aminotransferase, domain 1"/>
    <property type="match status" value="1"/>
</dbReference>
<dbReference type="EC" id="2.6.1.-" evidence="4"/>
<dbReference type="Gene3D" id="3.40.640.10">
    <property type="entry name" value="Type I PLP-dependent aspartate aminotransferase-like (Major domain)"/>
    <property type="match status" value="1"/>
</dbReference>
<evidence type="ECO:0000313" key="7">
    <source>
        <dbReference type="Proteomes" id="UP000662873"/>
    </source>
</evidence>
<reference evidence="6" key="1">
    <citation type="journal article" name="DNA Res.">
        <title>The physiological potential of anammox bacteria as revealed by their core genome structure.</title>
        <authorList>
            <person name="Okubo T."/>
            <person name="Toyoda A."/>
            <person name="Fukuhara K."/>
            <person name="Uchiyama I."/>
            <person name="Harigaya Y."/>
            <person name="Kuroiwa M."/>
            <person name="Suzuki T."/>
            <person name="Murakami Y."/>
            <person name="Suwa Y."/>
            <person name="Takami H."/>
        </authorList>
    </citation>
    <scope>NUCLEOTIDE SEQUENCE</scope>
    <source>
        <strain evidence="6">317325-2</strain>
    </source>
</reference>
<dbReference type="Proteomes" id="UP000662873">
    <property type="component" value="Chromosome"/>
</dbReference>
<keyword evidence="2 4" id="KW-0032">Aminotransferase</keyword>
<name>A0A809S5G5_9BACT</name>
<comment type="cofactor">
    <cofactor evidence="1 4">
        <name>pyridoxal 5'-phosphate</name>
        <dbReference type="ChEBI" id="CHEBI:597326"/>
    </cofactor>
</comment>
<dbReference type="KEGG" id="npy:NPRO_17210"/>
<evidence type="ECO:0000256" key="2">
    <source>
        <dbReference type="ARBA" id="ARBA00022576"/>
    </source>
</evidence>
<dbReference type="SUPFAM" id="SSF53383">
    <property type="entry name" value="PLP-dependent transferases"/>
    <property type="match status" value="1"/>
</dbReference>
<dbReference type="PANTHER" id="PTHR42832:SF3">
    <property type="entry name" value="L-GLUTAMINE--4-(METHYLSULFANYL)-2-OXOBUTANOATE AMINOTRANSFERASE"/>
    <property type="match status" value="1"/>
</dbReference>
<protein>
    <recommendedName>
        <fullName evidence="4">Aminotransferase</fullName>
        <ecNumber evidence="4">2.6.1.-</ecNumber>
    </recommendedName>
</protein>
<evidence type="ECO:0000313" key="6">
    <source>
        <dbReference type="EMBL" id="BBO24126.1"/>
    </source>
</evidence>
<evidence type="ECO:0000259" key="5">
    <source>
        <dbReference type="Pfam" id="PF00155"/>
    </source>
</evidence>
<evidence type="ECO:0000256" key="1">
    <source>
        <dbReference type="ARBA" id="ARBA00001933"/>
    </source>
</evidence>
<dbReference type="InterPro" id="IPR050881">
    <property type="entry name" value="LL-DAP_aminotransferase"/>
</dbReference>
<gene>
    <name evidence="6" type="ORF">NPRO_17210</name>
</gene>
<evidence type="ECO:0000256" key="4">
    <source>
        <dbReference type="RuleBase" id="RU000481"/>
    </source>
</evidence>
<dbReference type="Pfam" id="PF00155">
    <property type="entry name" value="Aminotran_1_2"/>
    <property type="match status" value="1"/>
</dbReference>
<feature type="domain" description="Aminotransferase class I/classII large" evidence="5">
    <location>
        <begin position="32"/>
        <end position="368"/>
    </location>
</feature>
<dbReference type="InterPro" id="IPR015421">
    <property type="entry name" value="PyrdxlP-dep_Trfase_major"/>
</dbReference>
<organism evidence="6 7">
    <name type="scientific">Candidatus Nitrosymbiomonas proteolyticus</name>
    <dbReference type="NCBI Taxonomy" id="2608984"/>
    <lineage>
        <taxon>Bacteria</taxon>
        <taxon>Bacillati</taxon>
        <taxon>Armatimonadota</taxon>
        <taxon>Armatimonadota incertae sedis</taxon>
        <taxon>Candidatus Nitrosymbiomonas</taxon>
    </lineage>
</organism>
<dbReference type="InterPro" id="IPR004839">
    <property type="entry name" value="Aminotransferase_I/II_large"/>
</dbReference>
<dbReference type="GO" id="GO:0030170">
    <property type="term" value="F:pyridoxal phosphate binding"/>
    <property type="evidence" value="ECO:0007669"/>
    <property type="project" value="InterPro"/>
</dbReference>
<dbReference type="GO" id="GO:0008483">
    <property type="term" value="F:transaminase activity"/>
    <property type="evidence" value="ECO:0007669"/>
    <property type="project" value="UniProtKB-KW"/>
</dbReference>
<dbReference type="InterPro" id="IPR015422">
    <property type="entry name" value="PyrdxlP-dep_Trfase_small"/>
</dbReference>
<proteinExistence type="inferred from homology"/>
<dbReference type="EMBL" id="AP021858">
    <property type="protein sequence ID" value="BBO24126.1"/>
    <property type="molecule type" value="Genomic_DNA"/>
</dbReference>
<accession>A0A809S5G5</accession>
<dbReference type="InterPro" id="IPR015424">
    <property type="entry name" value="PyrdxlP-dep_Trfase"/>
</dbReference>
<dbReference type="CDD" id="cd00609">
    <property type="entry name" value="AAT_like"/>
    <property type="match status" value="1"/>
</dbReference>